<evidence type="ECO:0000313" key="4">
    <source>
        <dbReference type="Proteomes" id="UP000656813"/>
    </source>
</evidence>
<organism evidence="3 4">
    <name type="scientific">Pullulanibacillus pueri</name>
    <dbReference type="NCBI Taxonomy" id="1437324"/>
    <lineage>
        <taxon>Bacteria</taxon>
        <taxon>Bacillati</taxon>
        <taxon>Bacillota</taxon>
        <taxon>Bacilli</taxon>
        <taxon>Bacillales</taxon>
        <taxon>Sporolactobacillaceae</taxon>
        <taxon>Pullulanibacillus</taxon>
    </lineage>
</organism>
<comment type="caution">
    <text evidence="3">The sequence shown here is derived from an EMBL/GenBank/DDBJ whole genome shotgun (WGS) entry which is preliminary data.</text>
</comment>
<accession>A0A8J3ELC0</accession>
<dbReference type="AlphaFoldDB" id="A0A8J3ELC0"/>
<dbReference type="SUPFAM" id="SSF51735">
    <property type="entry name" value="NAD(P)-binding Rossmann-fold domains"/>
    <property type="match status" value="1"/>
</dbReference>
<sequence>MDKTVVLAGGSGYLGQSLSRYLKEGGYSVVVLTRGMERFEKGIHYVHWDGQTLGHWIDVINGSYALINLTGKSINCLYNEKNRSEIIRSRVDSVNVLHECVLNCENPPEIFVQAGSIAIFGDTKIPCDEDAPYGNGFSAEVCKQWEASFFGMDLPQTRQVMLRIGIVLGDGGGALEPFKKLTRFYLGGTIGSGKQYISWVHLDDLMRLFMQSLEDSAFIGVYNMTAPKPVPNKIFMQTLRKVMKKGWAPPTPAPFVKLGAYLVMRTDPSVALEGMHVIPKRILDQGFVFKYPQLESALKNLL</sequence>
<dbReference type="PANTHER" id="PTHR11092">
    <property type="entry name" value="SUGAR NUCLEOTIDE EPIMERASE RELATED"/>
    <property type="match status" value="1"/>
</dbReference>
<dbReference type="EMBL" id="BMFV01000007">
    <property type="protein sequence ID" value="GGH78754.1"/>
    <property type="molecule type" value="Genomic_DNA"/>
</dbReference>
<dbReference type="PROSITE" id="PS50206">
    <property type="entry name" value="RHODANESE_3"/>
    <property type="match status" value="1"/>
</dbReference>
<name>A0A8J3ELC0_9BACL</name>
<dbReference type="Pfam" id="PF08338">
    <property type="entry name" value="DUF1731"/>
    <property type="match status" value="1"/>
</dbReference>
<dbReference type="InterPro" id="IPR001763">
    <property type="entry name" value="Rhodanese-like_dom"/>
</dbReference>
<comment type="similarity">
    <text evidence="1">Belongs to the NAD(P)-dependent epimerase/dehydratase family. SDR39U1 subfamily.</text>
</comment>
<gene>
    <name evidence="3" type="ORF">GCM10007096_12660</name>
</gene>
<dbReference type="Pfam" id="PF01370">
    <property type="entry name" value="Epimerase"/>
    <property type="match status" value="1"/>
</dbReference>
<dbReference type="InterPro" id="IPR010099">
    <property type="entry name" value="SDR39U1"/>
</dbReference>
<evidence type="ECO:0000313" key="3">
    <source>
        <dbReference type="EMBL" id="GGH78754.1"/>
    </source>
</evidence>
<reference evidence="3" key="1">
    <citation type="journal article" date="2014" name="Int. J. Syst. Evol. Microbiol.">
        <title>Complete genome sequence of Corynebacterium casei LMG S-19264T (=DSM 44701T), isolated from a smear-ripened cheese.</title>
        <authorList>
            <consortium name="US DOE Joint Genome Institute (JGI-PGF)"/>
            <person name="Walter F."/>
            <person name="Albersmeier A."/>
            <person name="Kalinowski J."/>
            <person name="Ruckert C."/>
        </authorList>
    </citation>
    <scope>NUCLEOTIDE SEQUENCE</scope>
    <source>
        <strain evidence="3">CGMCC 1.12777</strain>
    </source>
</reference>
<dbReference type="InterPro" id="IPR001509">
    <property type="entry name" value="Epimerase_deHydtase"/>
</dbReference>
<dbReference type="InterPro" id="IPR036291">
    <property type="entry name" value="NAD(P)-bd_dom_sf"/>
</dbReference>
<feature type="domain" description="Rhodanese" evidence="2">
    <location>
        <begin position="2"/>
        <end position="41"/>
    </location>
</feature>
<keyword evidence="4" id="KW-1185">Reference proteome</keyword>
<dbReference type="RefSeq" id="WP_188496559.1">
    <property type="nucleotide sequence ID" value="NZ_BMFV01000007.1"/>
</dbReference>
<proteinExistence type="inferred from homology"/>
<evidence type="ECO:0000259" key="2">
    <source>
        <dbReference type="PROSITE" id="PS50206"/>
    </source>
</evidence>
<dbReference type="Proteomes" id="UP000656813">
    <property type="component" value="Unassembled WGS sequence"/>
</dbReference>
<reference evidence="3" key="2">
    <citation type="submission" date="2020-09" db="EMBL/GenBank/DDBJ databases">
        <authorList>
            <person name="Sun Q."/>
            <person name="Zhou Y."/>
        </authorList>
    </citation>
    <scope>NUCLEOTIDE SEQUENCE</scope>
    <source>
        <strain evidence="3">CGMCC 1.12777</strain>
    </source>
</reference>
<protein>
    <submittedName>
        <fullName evidence="3">Epimerase</fullName>
    </submittedName>
</protein>
<dbReference type="InterPro" id="IPR013549">
    <property type="entry name" value="DUF1731"/>
</dbReference>
<evidence type="ECO:0000256" key="1">
    <source>
        <dbReference type="ARBA" id="ARBA00009353"/>
    </source>
</evidence>
<dbReference type="PANTHER" id="PTHR11092:SF0">
    <property type="entry name" value="EPIMERASE FAMILY PROTEIN SDR39U1"/>
    <property type="match status" value="1"/>
</dbReference>
<dbReference type="NCBIfam" id="TIGR01777">
    <property type="entry name" value="yfcH"/>
    <property type="match status" value="1"/>
</dbReference>
<dbReference type="Gene3D" id="3.40.50.720">
    <property type="entry name" value="NAD(P)-binding Rossmann-like Domain"/>
    <property type="match status" value="1"/>
</dbReference>